<dbReference type="EMBL" id="GBRH01186594">
    <property type="protein sequence ID" value="JAE11302.1"/>
    <property type="molecule type" value="Transcribed_RNA"/>
</dbReference>
<dbReference type="InterPro" id="IPR034081">
    <property type="entry name" value="R3H_AAA"/>
</dbReference>
<name>A0A0A9FG25_ARUDO</name>
<reference evidence="2" key="2">
    <citation type="journal article" date="2015" name="Data Brief">
        <title>Shoot transcriptome of the giant reed, Arundo donax.</title>
        <authorList>
            <person name="Barrero R.A."/>
            <person name="Guerrero F.D."/>
            <person name="Moolhuijzen P."/>
            <person name="Goolsby J.A."/>
            <person name="Tidwell J."/>
            <person name="Bellgard S.E."/>
            <person name="Bellgard M.I."/>
        </authorList>
    </citation>
    <scope>NUCLEOTIDE SEQUENCE</scope>
    <source>
        <tissue evidence="2">Shoot tissue taken approximately 20 cm above the soil surface</tissue>
    </source>
</reference>
<feature type="region of interest" description="Disordered" evidence="1">
    <location>
        <begin position="94"/>
        <end position="121"/>
    </location>
</feature>
<evidence type="ECO:0000256" key="1">
    <source>
        <dbReference type="SAM" id="MobiDB-lite"/>
    </source>
</evidence>
<feature type="region of interest" description="Disordered" evidence="1">
    <location>
        <begin position="1"/>
        <end position="21"/>
    </location>
</feature>
<feature type="compositionally biased region" description="Acidic residues" evidence="1">
    <location>
        <begin position="1"/>
        <end position="11"/>
    </location>
</feature>
<sequence>MDELIDSEDNEEVRSSEETDALEEARLAIEQVVIPKGERVQLLPRPSSIISSQVDAIESFSLKCEVTGQEANASVRILPHFTAKEITAVEQETLTGLTDSDTPDDMDHTENSITRLPFLPE</sequence>
<reference evidence="2" key="1">
    <citation type="submission" date="2014-09" db="EMBL/GenBank/DDBJ databases">
        <authorList>
            <person name="Magalhaes I.L.F."/>
            <person name="Oliveira U."/>
            <person name="Santos F.R."/>
            <person name="Vidigal T.H.D.A."/>
            <person name="Brescovit A.D."/>
            <person name="Santos A.J."/>
        </authorList>
    </citation>
    <scope>NUCLEOTIDE SEQUENCE</scope>
    <source>
        <tissue evidence="2">Shoot tissue taken approximately 20 cm above the soil surface</tissue>
    </source>
</reference>
<accession>A0A0A9FG25</accession>
<proteinExistence type="predicted"/>
<protein>
    <submittedName>
        <fullName evidence="2">Uncharacterized protein</fullName>
    </submittedName>
</protein>
<dbReference type="AlphaFoldDB" id="A0A0A9FG25"/>
<dbReference type="CDD" id="cd02645">
    <property type="entry name" value="R3H_AAA"/>
    <property type="match status" value="1"/>
</dbReference>
<evidence type="ECO:0000313" key="2">
    <source>
        <dbReference type="EMBL" id="JAE11302.1"/>
    </source>
</evidence>
<organism evidence="2">
    <name type="scientific">Arundo donax</name>
    <name type="common">Giant reed</name>
    <name type="synonym">Donax arundinaceus</name>
    <dbReference type="NCBI Taxonomy" id="35708"/>
    <lineage>
        <taxon>Eukaryota</taxon>
        <taxon>Viridiplantae</taxon>
        <taxon>Streptophyta</taxon>
        <taxon>Embryophyta</taxon>
        <taxon>Tracheophyta</taxon>
        <taxon>Spermatophyta</taxon>
        <taxon>Magnoliopsida</taxon>
        <taxon>Liliopsida</taxon>
        <taxon>Poales</taxon>
        <taxon>Poaceae</taxon>
        <taxon>PACMAD clade</taxon>
        <taxon>Arundinoideae</taxon>
        <taxon>Arundineae</taxon>
        <taxon>Arundo</taxon>
    </lineage>
</organism>
<feature type="compositionally biased region" description="Basic and acidic residues" evidence="1">
    <location>
        <begin position="12"/>
        <end position="21"/>
    </location>
</feature>